<name>A0A9P3PSF6_LYOSH</name>
<organism evidence="1 2">
    <name type="scientific">Lyophyllum shimeji</name>
    <name type="common">Hon-shimeji</name>
    <name type="synonym">Tricholoma shimeji</name>
    <dbReference type="NCBI Taxonomy" id="47721"/>
    <lineage>
        <taxon>Eukaryota</taxon>
        <taxon>Fungi</taxon>
        <taxon>Dikarya</taxon>
        <taxon>Basidiomycota</taxon>
        <taxon>Agaricomycotina</taxon>
        <taxon>Agaricomycetes</taxon>
        <taxon>Agaricomycetidae</taxon>
        <taxon>Agaricales</taxon>
        <taxon>Tricholomatineae</taxon>
        <taxon>Lyophyllaceae</taxon>
        <taxon>Lyophyllum</taxon>
    </lineage>
</organism>
<evidence type="ECO:0000313" key="2">
    <source>
        <dbReference type="Proteomes" id="UP001063166"/>
    </source>
</evidence>
<dbReference type="AlphaFoldDB" id="A0A9P3PSF6"/>
<comment type="caution">
    <text evidence="1">The sequence shown here is derived from an EMBL/GenBank/DDBJ whole genome shotgun (WGS) entry which is preliminary data.</text>
</comment>
<dbReference type="EMBL" id="BRPK01000008">
    <property type="protein sequence ID" value="GLB40743.1"/>
    <property type="molecule type" value="Genomic_DNA"/>
</dbReference>
<dbReference type="Proteomes" id="UP001063166">
    <property type="component" value="Unassembled WGS sequence"/>
</dbReference>
<protein>
    <submittedName>
        <fullName evidence="1">Uncharacterized protein</fullName>
    </submittedName>
</protein>
<gene>
    <name evidence="1" type="ORF">LshimejAT787_0806140</name>
</gene>
<reference evidence="1" key="1">
    <citation type="submission" date="2022-07" db="EMBL/GenBank/DDBJ databases">
        <title>The genome of Lyophyllum shimeji provides insight into the initial evolution of ectomycorrhizal fungal genome.</title>
        <authorList>
            <person name="Kobayashi Y."/>
            <person name="Shibata T."/>
            <person name="Hirakawa H."/>
            <person name="Shigenobu S."/>
            <person name="Nishiyama T."/>
            <person name="Yamada A."/>
            <person name="Hasebe M."/>
            <person name="Kawaguchi M."/>
        </authorList>
    </citation>
    <scope>NUCLEOTIDE SEQUENCE</scope>
    <source>
        <strain evidence="1">AT787</strain>
    </source>
</reference>
<sequence>MRNTVKLVQAEYEGHPVEFLLSNKWVWSEWGNDGSSRVSKCGIDLGRKSARQECIITSASALWWDKPQHFHLPTSIFFQRYRTNETSNRLP</sequence>
<proteinExistence type="predicted"/>
<accession>A0A9P3PSF6</accession>
<evidence type="ECO:0000313" key="1">
    <source>
        <dbReference type="EMBL" id="GLB40743.1"/>
    </source>
</evidence>
<keyword evidence="2" id="KW-1185">Reference proteome</keyword>